<evidence type="ECO:0000256" key="2">
    <source>
        <dbReference type="SAM" id="MobiDB-lite"/>
    </source>
</evidence>
<dbReference type="InterPro" id="IPR000533">
    <property type="entry name" value="Tropomyosin"/>
</dbReference>
<feature type="region of interest" description="Disordered" evidence="2">
    <location>
        <begin position="64"/>
        <end position="86"/>
    </location>
</feature>
<accession>A0ABR2W2S9</accession>
<evidence type="ECO:0000313" key="3">
    <source>
        <dbReference type="EMBL" id="KAK9718197.1"/>
    </source>
</evidence>
<dbReference type="EMBL" id="JASJQH010007103">
    <property type="protein sequence ID" value="KAK9718197.1"/>
    <property type="molecule type" value="Genomic_DNA"/>
</dbReference>
<reference evidence="3 4" key="1">
    <citation type="submission" date="2023-04" db="EMBL/GenBank/DDBJ databases">
        <title>Genome of Basidiobolus ranarum AG-B5.</title>
        <authorList>
            <person name="Stajich J.E."/>
            <person name="Carter-House D."/>
            <person name="Gryganskyi A."/>
        </authorList>
    </citation>
    <scope>NUCLEOTIDE SEQUENCE [LARGE SCALE GENOMIC DNA]</scope>
    <source>
        <strain evidence="3 4">AG-B5</strain>
    </source>
</reference>
<keyword evidence="4" id="KW-1185">Reference proteome</keyword>
<protein>
    <submittedName>
        <fullName evidence="3">Tropomyosin-2, variant 2</fullName>
    </submittedName>
</protein>
<keyword evidence="1" id="KW-0175">Coiled coil</keyword>
<dbReference type="Gene3D" id="1.20.5.340">
    <property type="match status" value="1"/>
</dbReference>
<feature type="compositionally biased region" description="Basic and acidic residues" evidence="2">
    <location>
        <begin position="64"/>
        <end position="80"/>
    </location>
</feature>
<evidence type="ECO:0000313" key="4">
    <source>
        <dbReference type="Proteomes" id="UP001479436"/>
    </source>
</evidence>
<dbReference type="Proteomes" id="UP001479436">
    <property type="component" value="Unassembled WGS sequence"/>
</dbReference>
<dbReference type="Pfam" id="PF00261">
    <property type="entry name" value="Tropomyosin"/>
    <property type="match status" value="1"/>
</dbReference>
<dbReference type="SUPFAM" id="SSF57997">
    <property type="entry name" value="Tropomyosin"/>
    <property type="match status" value="1"/>
</dbReference>
<gene>
    <name evidence="3" type="primary">TPM2_2</name>
    <name evidence="3" type="ORF">K7432_005642</name>
</gene>
<comment type="caution">
    <text evidence="3">The sequence shown here is derived from an EMBL/GenBank/DDBJ whole genome shotgun (WGS) entry which is preliminary data.</text>
</comment>
<evidence type="ECO:0000256" key="1">
    <source>
        <dbReference type="ARBA" id="ARBA00023054"/>
    </source>
</evidence>
<proteinExistence type="predicted"/>
<organism evidence="3 4">
    <name type="scientific">Basidiobolus ranarum</name>
    <dbReference type="NCBI Taxonomy" id="34480"/>
    <lineage>
        <taxon>Eukaryota</taxon>
        <taxon>Fungi</taxon>
        <taxon>Fungi incertae sedis</taxon>
        <taxon>Zoopagomycota</taxon>
        <taxon>Entomophthoromycotina</taxon>
        <taxon>Basidiobolomycetes</taxon>
        <taxon>Basidiobolales</taxon>
        <taxon>Basidiobolaceae</taxon>
        <taxon>Basidiobolus</taxon>
    </lineage>
</organism>
<name>A0ABR2W2S9_9FUNG</name>
<sequence>MERLKERINTLRAEADAASARAEQAEAQLKKLIETQLDREQETLSFQKKIQLLEEQLEKAEQKLVESKASNEETQDHRSLNDNLGKKLSMVEEKLEETENKLKETIERLREIDLKAEQSERKVQQLESEKVTLENKFVSSMLLSFSIGCILISSLHE</sequence>